<dbReference type="Ensembl" id="ENSGWIT00000020259.1">
    <property type="protein sequence ID" value="ENSGWIP00000018380.1"/>
    <property type="gene ID" value="ENSGWIG00000010168.1"/>
</dbReference>
<keyword evidence="13" id="KW-1185">Reference proteome</keyword>
<feature type="domain" description="Cyclin C-terminal" evidence="11">
    <location>
        <begin position="125"/>
        <end position="247"/>
    </location>
</feature>
<keyword evidence="9" id="KW-1133">Transmembrane helix</keyword>
<reference evidence="12" key="2">
    <citation type="submission" date="2025-08" db="UniProtKB">
        <authorList>
            <consortium name="Ensembl"/>
        </authorList>
    </citation>
    <scope>IDENTIFICATION</scope>
</reference>
<dbReference type="InterPro" id="IPR013763">
    <property type="entry name" value="Cyclin-like_dom"/>
</dbReference>
<dbReference type="AlphaFoldDB" id="A0A8C5G6S8"/>
<dbReference type="SMART" id="SM00385">
    <property type="entry name" value="CYCLIN"/>
    <property type="match status" value="1"/>
</dbReference>
<feature type="transmembrane region" description="Helical" evidence="9">
    <location>
        <begin position="247"/>
        <end position="267"/>
    </location>
</feature>
<evidence type="ECO:0000256" key="4">
    <source>
        <dbReference type="ARBA" id="ARBA00023127"/>
    </source>
</evidence>
<dbReference type="Proteomes" id="UP000694680">
    <property type="component" value="Chromosome 11"/>
</dbReference>
<comment type="similarity">
    <text evidence="2">Belongs to the cyclin family. Cyclin AB subfamily.</text>
</comment>
<feature type="domain" description="Cyclin-like" evidence="10">
    <location>
        <begin position="31"/>
        <end position="116"/>
    </location>
</feature>
<dbReference type="InterPro" id="IPR048258">
    <property type="entry name" value="Cyclins_cyclin-box"/>
</dbReference>
<sequence length="280" mass="32824">MLAHDLSFKHSSNFQKKHPNVLPRMRSILLDWMMEVCEAYTLHRHTFYLAQDYLDRFMMTHSDVGKGTLQLVGITCLFIAAKMEETRSPKLSQMVYVTADTYTKKDVIQMELIILKHLRWQLSPETPLSWVDFFLQIVTRNPECDLYERQFSVDLYLQITRLLDLCTLSINAMDYRYEVLAASVLSYFIPQEIIELVTDLPKPLLQPCINWMAPFAQASFRFGKEMLKDFGGKTMLDKHTIQTHSQYLHMMVCFIIYLFIYALPVYFPTPPSSTEKMSLI</sequence>
<dbReference type="InterPro" id="IPR039361">
    <property type="entry name" value="Cyclin"/>
</dbReference>
<evidence type="ECO:0000313" key="12">
    <source>
        <dbReference type="Ensembl" id="ENSGWIP00000018380.1"/>
    </source>
</evidence>
<comment type="subunit">
    <text evidence="6">Interacts with the CDK1 protein kinase to form a serine/threonine kinase holoenzyme complex also known as maturation promoting factor (MPF). The cyclin subunit imparts substrate specificity to the complex.</text>
</comment>
<comment type="function">
    <text evidence="1">Essential for the control of the cell cycle at the G2/M (mitosis) transition.</text>
</comment>
<evidence type="ECO:0000256" key="1">
    <source>
        <dbReference type="ARBA" id="ARBA00003222"/>
    </source>
</evidence>
<dbReference type="PANTHER" id="PTHR10177">
    <property type="entry name" value="CYCLINS"/>
    <property type="match status" value="1"/>
</dbReference>
<dbReference type="PROSITE" id="PS00292">
    <property type="entry name" value="CYCLINS"/>
    <property type="match status" value="1"/>
</dbReference>
<evidence type="ECO:0000313" key="13">
    <source>
        <dbReference type="Proteomes" id="UP000694680"/>
    </source>
</evidence>
<gene>
    <name evidence="12" type="primary">LOC114471810</name>
</gene>
<name>A0A8C5G6S8_GOUWI</name>
<dbReference type="Pfam" id="PF00134">
    <property type="entry name" value="Cyclin_N"/>
    <property type="match status" value="1"/>
</dbReference>
<keyword evidence="3" id="KW-0132">Cell division</keyword>
<evidence type="ECO:0000256" key="5">
    <source>
        <dbReference type="ARBA" id="ARBA00023306"/>
    </source>
</evidence>
<evidence type="ECO:0000256" key="9">
    <source>
        <dbReference type="SAM" id="Phobius"/>
    </source>
</evidence>
<organism evidence="12 13">
    <name type="scientific">Gouania willdenowi</name>
    <name type="common">Blunt-snouted clingfish</name>
    <name type="synonym">Lepadogaster willdenowi</name>
    <dbReference type="NCBI Taxonomy" id="441366"/>
    <lineage>
        <taxon>Eukaryota</taxon>
        <taxon>Metazoa</taxon>
        <taxon>Chordata</taxon>
        <taxon>Craniata</taxon>
        <taxon>Vertebrata</taxon>
        <taxon>Euteleostomi</taxon>
        <taxon>Actinopterygii</taxon>
        <taxon>Neopterygii</taxon>
        <taxon>Teleostei</taxon>
        <taxon>Neoteleostei</taxon>
        <taxon>Acanthomorphata</taxon>
        <taxon>Ovalentaria</taxon>
        <taxon>Blenniimorphae</taxon>
        <taxon>Blenniiformes</taxon>
        <taxon>Gobiesocoidei</taxon>
        <taxon>Gobiesocidae</taxon>
        <taxon>Gobiesocinae</taxon>
        <taxon>Gouania</taxon>
    </lineage>
</organism>
<dbReference type="SMART" id="SM01332">
    <property type="entry name" value="Cyclin_C"/>
    <property type="match status" value="1"/>
</dbReference>
<keyword evidence="9" id="KW-0472">Membrane</keyword>
<evidence type="ECO:0000256" key="2">
    <source>
        <dbReference type="ARBA" id="ARBA00006955"/>
    </source>
</evidence>
<dbReference type="Gene3D" id="1.10.472.10">
    <property type="entry name" value="Cyclin-like"/>
    <property type="match status" value="2"/>
</dbReference>
<dbReference type="GO" id="GO:0051301">
    <property type="term" value="P:cell division"/>
    <property type="evidence" value="ECO:0007669"/>
    <property type="project" value="UniProtKB-KW"/>
</dbReference>
<dbReference type="FunFam" id="1.10.472.10:FF:000001">
    <property type="entry name" value="G2/mitotic-specific cyclin"/>
    <property type="match status" value="1"/>
</dbReference>
<dbReference type="InterPro" id="IPR006671">
    <property type="entry name" value="Cyclin_N"/>
</dbReference>
<keyword evidence="4 8" id="KW-0195">Cyclin</keyword>
<evidence type="ECO:0000256" key="3">
    <source>
        <dbReference type="ARBA" id="ARBA00022618"/>
    </source>
</evidence>
<dbReference type="InterPro" id="IPR004367">
    <property type="entry name" value="Cyclin_C-dom"/>
</dbReference>
<proteinExistence type="inferred from homology"/>
<evidence type="ECO:0000256" key="7">
    <source>
        <dbReference type="ARBA" id="ARBA00040980"/>
    </source>
</evidence>
<dbReference type="InterPro" id="IPR036915">
    <property type="entry name" value="Cyclin-like_sf"/>
</dbReference>
<evidence type="ECO:0000259" key="10">
    <source>
        <dbReference type="SMART" id="SM00385"/>
    </source>
</evidence>
<dbReference type="SUPFAM" id="SSF47954">
    <property type="entry name" value="Cyclin-like"/>
    <property type="match status" value="2"/>
</dbReference>
<keyword evidence="5" id="KW-0131">Cell cycle</keyword>
<accession>A0A8C5G6S8</accession>
<evidence type="ECO:0000256" key="8">
    <source>
        <dbReference type="RuleBase" id="RU000383"/>
    </source>
</evidence>
<keyword evidence="9" id="KW-0812">Transmembrane</keyword>
<reference evidence="12" key="3">
    <citation type="submission" date="2025-09" db="UniProtKB">
        <authorList>
            <consortium name="Ensembl"/>
        </authorList>
    </citation>
    <scope>IDENTIFICATION</scope>
</reference>
<evidence type="ECO:0000259" key="11">
    <source>
        <dbReference type="SMART" id="SM01332"/>
    </source>
</evidence>
<reference evidence="12" key="1">
    <citation type="submission" date="2020-06" db="EMBL/GenBank/DDBJ databases">
        <authorList>
            <consortium name="Wellcome Sanger Institute Data Sharing"/>
        </authorList>
    </citation>
    <scope>NUCLEOTIDE SEQUENCE [LARGE SCALE GENOMIC DNA]</scope>
</reference>
<evidence type="ECO:0000256" key="6">
    <source>
        <dbReference type="ARBA" id="ARBA00025821"/>
    </source>
</evidence>
<protein>
    <recommendedName>
        <fullName evidence="7">G2/mitotic-specific cyclin-B2</fullName>
    </recommendedName>
</protein>